<organism evidence="2 3">
    <name type="scientific">Lactarius akahatsu</name>
    <dbReference type="NCBI Taxonomy" id="416441"/>
    <lineage>
        <taxon>Eukaryota</taxon>
        <taxon>Fungi</taxon>
        <taxon>Dikarya</taxon>
        <taxon>Basidiomycota</taxon>
        <taxon>Agaricomycotina</taxon>
        <taxon>Agaricomycetes</taxon>
        <taxon>Russulales</taxon>
        <taxon>Russulaceae</taxon>
        <taxon>Lactarius</taxon>
    </lineage>
</organism>
<feature type="signal peptide" evidence="1">
    <location>
        <begin position="1"/>
        <end position="29"/>
    </location>
</feature>
<evidence type="ECO:0000256" key="1">
    <source>
        <dbReference type="SAM" id="SignalP"/>
    </source>
</evidence>
<protein>
    <recommendedName>
        <fullName evidence="4">Secreted protein</fullName>
    </recommendedName>
</protein>
<keyword evidence="1" id="KW-0732">Signal</keyword>
<name>A0AAD4LKU4_9AGAM</name>
<evidence type="ECO:0000313" key="3">
    <source>
        <dbReference type="Proteomes" id="UP001201163"/>
    </source>
</evidence>
<accession>A0AAD4LKU4</accession>
<reference evidence="2" key="1">
    <citation type="submission" date="2022-01" db="EMBL/GenBank/DDBJ databases">
        <title>Comparative genomics reveals a dynamic genome evolution in the ectomycorrhizal milk-cap (Lactarius) mushrooms.</title>
        <authorList>
            <consortium name="DOE Joint Genome Institute"/>
            <person name="Lebreton A."/>
            <person name="Tang N."/>
            <person name="Kuo A."/>
            <person name="LaButti K."/>
            <person name="Drula E."/>
            <person name="Barry K."/>
            <person name="Clum A."/>
            <person name="Lipzen A."/>
            <person name="Mousain D."/>
            <person name="Ng V."/>
            <person name="Wang R."/>
            <person name="Wang X."/>
            <person name="Dai Y."/>
            <person name="Henrissat B."/>
            <person name="Grigoriev I.V."/>
            <person name="Guerin-Laguette A."/>
            <person name="Yu F."/>
            <person name="Martin F.M."/>
        </authorList>
    </citation>
    <scope>NUCLEOTIDE SEQUENCE</scope>
    <source>
        <strain evidence="2">QP</strain>
    </source>
</reference>
<sequence>MAAYTRCTHCACPGLVGMCLLAIMGKTRGKVLTCQWVHCVYPGLMGKCLLANGCTVCVQDSWESAYLPMGALTRGKVLTHHLGLTRGNVLTHHLGKTRGKVLTHQLGKTRGNVLTHHLGLTRGNVLTYHLGKTRGKVPTCQWVHCDSWE</sequence>
<feature type="chain" id="PRO_5042132125" description="Secreted protein" evidence="1">
    <location>
        <begin position="30"/>
        <end position="149"/>
    </location>
</feature>
<comment type="caution">
    <text evidence="2">The sequence shown here is derived from an EMBL/GenBank/DDBJ whole genome shotgun (WGS) entry which is preliminary data.</text>
</comment>
<dbReference type="EMBL" id="JAKELL010000020">
    <property type="protein sequence ID" value="KAH8992895.1"/>
    <property type="molecule type" value="Genomic_DNA"/>
</dbReference>
<dbReference type="Proteomes" id="UP001201163">
    <property type="component" value="Unassembled WGS sequence"/>
</dbReference>
<dbReference type="AlphaFoldDB" id="A0AAD4LKU4"/>
<evidence type="ECO:0000313" key="2">
    <source>
        <dbReference type="EMBL" id="KAH8992895.1"/>
    </source>
</evidence>
<evidence type="ECO:0008006" key="4">
    <source>
        <dbReference type="Google" id="ProtNLM"/>
    </source>
</evidence>
<proteinExistence type="predicted"/>
<keyword evidence="3" id="KW-1185">Reference proteome</keyword>
<gene>
    <name evidence="2" type="ORF">EDB92DRAFT_1815680</name>
</gene>